<evidence type="ECO:0000256" key="4">
    <source>
        <dbReference type="ARBA" id="ARBA00022989"/>
    </source>
</evidence>
<feature type="transmembrane region" description="Helical" evidence="6">
    <location>
        <begin position="282"/>
        <end position="303"/>
    </location>
</feature>
<feature type="transmembrane region" description="Helical" evidence="6">
    <location>
        <begin position="97"/>
        <end position="117"/>
    </location>
</feature>
<dbReference type="SUPFAM" id="SSF103473">
    <property type="entry name" value="MFS general substrate transporter"/>
    <property type="match status" value="1"/>
</dbReference>
<reference evidence="7" key="1">
    <citation type="submission" date="2020-09" db="EMBL/GenBank/DDBJ databases">
        <title>Genome-Enabled Discovery of Anthraquinone Biosynthesis in Senna tora.</title>
        <authorList>
            <person name="Kang S.-H."/>
            <person name="Pandey R.P."/>
            <person name="Lee C.-M."/>
            <person name="Sim J.-S."/>
            <person name="Jeong J.-T."/>
            <person name="Choi B.-S."/>
            <person name="Jung M."/>
            <person name="Ginzburg D."/>
            <person name="Zhao K."/>
            <person name="Won S.Y."/>
            <person name="Oh T.-J."/>
            <person name="Yu Y."/>
            <person name="Kim N.-H."/>
            <person name="Lee O.R."/>
            <person name="Lee T.-H."/>
            <person name="Bashyal P."/>
            <person name="Kim T.-S."/>
            <person name="Lee W.-H."/>
            <person name="Kawkins C."/>
            <person name="Kim C.-K."/>
            <person name="Kim J.S."/>
            <person name="Ahn B.O."/>
            <person name="Rhee S.Y."/>
            <person name="Sohng J.K."/>
        </authorList>
    </citation>
    <scope>NUCLEOTIDE SEQUENCE</scope>
    <source>
        <tissue evidence="7">Leaf</tissue>
    </source>
</reference>
<feature type="transmembrane region" description="Helical" evidence="6">
    <location>
        <begin position="335"/>
        <end position="354"/>
    </location>
</feature>
<feature type="transmembrane region" description="Helical" evidence="6">
    <location>
        <begin position="72"/>
        <end position="91"/>
    </location>
</feature>
<keyword evidence="4 6" id="KW-1133">Transmembrane helix</keyword>
<dbReference type="Pfam" id="PF00854">
    <property type="entry name" value="PTR2"/>
    <property type="match status" value="1"/>
</dbReference>
<feature type="transmembrane region" description="Helical" evidence="6">
    <location>
        <begin position="207"/>
        <end position="225"/>
    </location>
</feature>
<comment type="caution">
    <text evidence="7">The sequence shown here is derived from an EMBL/GenBank/DDBJ whole genome shotgun (WGS) entry which is preliminary data.</text>
</comment>
<dbReference type="AlphaFoldDB" id="A0A834X2F4"/>
<evidence type="ECO:0000256" key="2">
    <source>
        <dbReference type="ARBA" id="ARBA00005982"/>
    </source>
</evidence>
<feature type="transmembrane region" description="Helical" evidence="6">
    <location>
        <begin position="411"/>
        <end position="431"/>
    </location>
</feature>
<protein>
    <submittedName>
        <fullName evidence="7">Protein NRT1/ PTR FAMILY 5.10-like</fullName>
    </submittedName>
</protein>
<evidence type="ECO:0000313" key="8">
    <source>
        <dbReference type="Proteomes" id="UP000634136"/>
    </source>
</evidence>
<accession>A0A834X2F4</accession>
<proteinExistence type="inferred from homology"/>
<dbReference type="FunFam" id="1.20.1250.20:FF:000410">
    <property type="entry name" value="POT family protein"/>
    <property type="match status" value="1"/>
</dbReference>
<dbReference type="Proteomes" id="UP000634136">
    <property type="component" value="Unassembled WGS sequence"/>
</dbReference>
<dbReference type="EMBL" id="JAAIUW010000004">
    <property type="protein sequence ID" value="KAF7836410.1"/>
    <property type="molecule type" value="Genomic_DNA"/>
</dbReference>
<dbReference type="PANTHER" id="PTHR11654">
    <property type="entry name" value="OLIGOPEPTIDE TRANSPORTER-RELATED"/>
    <property type="match status" value="1"/>
</dbReference>
<evidence type="ECO:0000256" key="1">
    <source>
        <dbReference type="ARBA" id="ARBA00004141"/>
    </source>
</evidence>
<comment type="subcellular location">
    <subcellularLocation>
        <location evidence="1">Membrane</location>
        <topology evidence="1">Multi-pass membrane protein</topology>
    </subcellularLocation>
</comment>
<evidence type="ECO:0000256" key="6">
    <source>
        <dbReference type="SAM" id="Phobius"/>
    </source>
</evidence>
<name>A0A834X2F4_9FABA</name>
<feature type="transmembrane region" description="Helical" evidence="6">
    <location>
        <begin position="245"/>
        <end position="270"/>
    </location>
</feature>
<dbReference type="OrthoDB" id="8904098at2759"/>
<feature type="transmembrane region" description="Helical" evidence="6">
    <location>
        <begin position="366"/>
        <end position="387"/>
    </location>
</feature>
<dbReference type="InterPro" id="IPR000109">
    <property type="entry name" value="POT_fam"/>
</dbReference>
<evidence type="ECO:0000256" key="3">
    <source>
        <dbReference type="ARBA" id="ARBA00022692"/>
    </source>
</evidence>
<evidence type="ECO:0000256" key="5">
    <source>
        <dbReference type="ARBA" id="ARBA00023136"/>
    </source>
</evidence>
<gene>
    <name evidence="7" type="ORF">G2W53_011269</name>
</gene>
<keyword evidence="3 6" id="KW-0812">Transmembrane</keyword>
<dbReference type="Gene3D" id="1.20.1250.20">
    <property type="entry name" value="MFS general substrate transporter like domains"/>
    <property type="match status" value="1"/>
</dbReference>
<dbReference type="InterPro" id="IPR036259">
    <property type="entry name" value="MFS_trans_sf"/>
</dbReference>
<organism evidence="7 8">
    <name type="scientific">Senna tora</name>
    <dbReference type="NCBI Taxonomy" id="362788"/>
    <lineage>
        <taxon>Eukaryota</taxon>
        <taxon>Viridiplantae</taxon>
        <taxon>Streptophyta</taxon>
        <taxon>Embryophyta</taxon>
        <taxon>Tracheophyta</taxon>
        <taxon>Spermatophyta</taxon>
        <taxon>Magnoliopsida</taxon>
        <taxon>eudicotyledons</taxon>
        <taxon>Gunneridae</taxon>
        <taxon>Pentapetalae</taxon>
        <taxon>rosids</taxon>
        <taxon>fabids</taxon>
        <taxon>Fabales</taxon>
        <taxon>Fabaceae</taxon>
        <taxon>Caesalpinioideae</taxon>
        <taxon>Cassia clade</taxon>
        <taxon>Senna</taxon>
    </lineage>
</organism>
<dbReference type="GO" id="GO:0016020">
    <property type="term" value="C:membrane"/>
    <property type="evidence" value="ECO:0007669"/>
    <property type="project" value="UniProtKB-SubCell"/>
</dbReference>
<keyword evidence="8" id="KW-1185">Reference proteome</keyword>
<keyword evidence="5 6" id="KW-0472">Membrane</keyword>
<evidence type="ECO:0000313" key="7">
    <source>
        <dbReference type="EMBL" id="KAF7836410.1"/>
    </source>
</evidence>
<dbReference type="GO" id="GO:0022857">
    <property type="term" value="F:transmembrane transporter activity"/>
    <property type="evidence" value="ECO:0007669"/>
    <property type="project" value="InterPro"/>
</dbReference>
<sequence>MLPSLTNSDCKDTNESNSCSSNNLQVILFFFSLYLVAIGQGGHKPCVQAFGADQFDEHHPKESIDRSSFFNWWYFTMCAGCTVVLCILNYIQDNLSWVLGFGIPCVVMIIGLVVFLLGTKTYRFNIEGNEKNGFVRIGRVYAAAIKNWRSNIAFTEEAGNVIPQPCSKQFRFLNKALLAPNGSKVEEEACSLSEVEEAKALLRLAPIWAASLVFGIVYAQVRTFFTKQGVNMDRTIFPGFDIAAASLQSLITLAIVIFSPIYDCVFVPIARAITKKPSGITMLQRIGFGIFLSIITVVFAALAEMKRLETAIEYGLVDDPSATVPMSVWWLIPQYFLFGIAEVFTMIGLQEFFYDQIPDELRSMGIALYLSVIGVGSFLSSFLISVIEKVTSKDGQTSWFPNNLNQAHLDYFYWVLAGLSVIGLALFIFFAKSYIYNKKGMVQG</sequence>
<comment type="similarity">
    <text evidence="2">Belongs to the major facilitator superfamily. Proton-dependent oligopeptide transporter (POT/PTR) (TC 2.A.17) family.</text>
</comment>